<feature type="coiled-coil region" evidence="1">
    <location>
        <begin position="54"/>
        <end position="81"/>
    </location>
</feature>
<accession>A0ABN9RRB9</accession>
<evidence type="ECO:0000256" key="1">
    <source>
        <dbReference type="SAM" id="Coils"/>
    </source>
</evidence>
<keyword evidence="1" id="KW-0175">Coiled coil</keyword>
<evidence type="ECO:0000256" key="2">
    <source>
        <dbReference type="SAM" id="MobiDB-lite"/>
    </source>
</evidence>
<organism evidence="3 4">
    <name type="scientific">Prorocentrum cordatum</name>
    <dbReference type="NCBI Taxonomy" id="2364126"/>
    <lineage>
        <taxon>Eukaryota</taxon>
        <taxon>Sar</taxon>
        <taxon>Alveolata</taxon>
        <taxon>Dinophyceae</taxon>
        <taxon>Prorocentrales</taxon>
        <taxon>Prorocentraceae</taxon>
        <taxon>Prorocentrum</taxon>
    </lineage>
</organism>
<feature type="coiled-coil region" evidence="1">
    <location>
        <begin position="137"/>
        <end position="191"/>
    </location>
</feature>
<dbReference type="Proteomes" id="UP001189429">
    <property type="component" value="Unassembled WGS sequence"/>
</dbReference>
<protein>
    <recommendedName>
        <fullName evidence="5">Structural maintenance of chromosomes protein 5</fullName>
    </recommendedName>
</protein>
<sequence>MLSTQISGPGSGGERFDQLREDLQVCLQLKRAVHEARGCLDGVEQREADCKEELKGGADKVRDLERAIEEAKKHAKAKADAWVEVNSGDKEGTTECFAQSQRDQRVAGRLQEPVAGGGEWGQQGSAGHEQDPISRDIAKLEGETKSARAKMDQLKDRLQVASAQIAELPGALQAEGERAQLASERRALEEDGGLTHLVKLAAQGQGQIPPLASPTLEKQAASQPREHPERGYMFQPIVSAENSCLLAKSADAS</sequence>
<evidence type="ECO:0000313" key="4">
    <source>
        <dbReference type="Proteomes" id="UP001189429"/>
    </source>
</evidence>
<feature type="region of interest" description="Disordered" evidence="2">
    <location>
        <begin position="205"/>
        <end position="228"/>
    </location>
</feature>
<evidence type="ECO:0000313" key="3">
    <source>
        <dbReference type="EMBL" id="CAK0821589.1"/>
    </source>
</evidence>
<dbReference type="EMBL" id="CAUYUJ010007668">
    <property type="protein sequence ID" value="CAK0821589.1"/>
    <property type="molecule type" value="Genomic_DNA"/>
</dbReference>
<name>A0ABN9RRB9_9DINO</name>
<evidence type="ECO:0008006" key="5">
    <source>
        <dbReference type="Google" id="ProtNLM"/>
    </source>
</evidence>
<comment type="caution">
    <text evidence="3">The sequence shown here is derived from an EMBL/GenBank/DDBJ whole genome shotgun (WGS) entry which is preliminary data.</text>
</comment>
<reference evidence="3" key="1">
    <citation type="submission" date="2023-10" db="EMBL/GenBank/DDBJ databases">
        <authorList>
            <person name="Chen Y."/>
            <person name="Shah S."/>
            <person name="Dougan E. K."/>
            <person name="Thang M."/>
            <person name="Chan C."/>
        </authorList>
    </citation>
    <scope>NUCLEOTIDE SEQUENCE [LARGE SCALE GENOMIC DNA]</scope>
</reference>
<keyword evidence="4" id="KW-1185">Reference proteome</keyword>
<gene>
    <name evidence="3" type="ORF">PCOR1329_LOCUS22820</name>
</gene>
<feature type="region of interest" description="Disordered" evidence="2">
    <location>
        <begin position="114"/>
        <end position="133"/>
    </location>
</feature>
<proteinExistence type="predicted"/>